<dbReference type="InterPro" id="IPR013154">
    <property type="entry name" value="ADH-like_N"/>
</dbReference>
<keyword evidence="3 4" id="KW-0560">Oxidoreductase</keyword>
<keyword evidence="1 4" id="KW-0479">Metal-binding</keyword>
<dbReference type="AlphaFoldDB" id="A0A365U5V5"/>
<reference evidence="7 8" key="1">
    <citation type="submission" date="2018-07" db="EMBL/GenBank/DDBJ databases">
        <title>Rhodosalinus sp. strain E84T genomic sequence and assembly.</title>
        <authorList>
            <person name="Liu Z.-W."/>
            <person name="Lu D.-C."/>
        </authorList>
    </citation>
    <scope>NUCLEOTIDE SEQUENCE [LARGE SCALE GENOMIC DNA]</scope>
    <source>
        <strain evidence="7 8">E84</strain>
    </source>
</reference>
<dbReference type="InterPro" id="IPR011032">
    <property type="entry name" value="GroES-like_sf"/>
</dbReference>
<dbReference type="EMBL" id="QNTQ01000015">
    <property type="protein sequence ID" value="RBI83688.1"/>
    <property type="molecule type" value="Genomic_DNA"/>
</dbReference>
<dbReference type="GO" id="GO:0008270">
    <property type="term" value="F:zinc ion binding"/>
    <property type="evidence" value="ECO:0007669"/>
    <property type="project" value="InterPro"/>
</dbReference>
<dbReference type="InterPro" id="IPR002364">
    <property type="entry name" value="Quin_OxRdtase/zeta-crystal_CS"/>
</dbReference>
<evidence type="ECO:0000256" key="1">
    <source>
        <dbReference type="ARBA" id="ARBA00022723"/>
    </source>
</evidence>
<dbReference type="CDD" id="cd08252">
    <property type="entry name" value="AL_MDR"/>
    <property type="match status" value="1"/>
</dbReference>
<evidence type="ECO:0000256" key="3">
    <source>
        <dbReference type="ARBA" id="ARBA00023002"/>
    </source>
</evidence>
<name>A0A365U5V5_9RHOB</name>
<dbReference type="Pfam" id="PF13602">
    <property type="entry name" value="ADH_zinc_N_2"/>
    <property type="match status" value="1"/>
</dbReference>
<dbReference type="Gene3D" id="3.90.180.10">
    <property type="entry name" value="Medium-chain alcohol dehydrogenases, catalytic domain"/>
    <property type="match status" value="1"/>
</dbReference>
<protein>
    <recommendedName>
        <fullName evidence="4">Zinc-type alcohol dehydrogenase-like protein</fullName>
    </recommendedName>
</protein>
<gene>
    <name evidence="7" type="ORF">DRV85_15200</name>
</gene>
<sequence>MVTRSISIMLSGPSVADARAPRCQTTTARAALQPSMATATRRRCPAARVSGTFPGCDRARPSTPPDRALRSLHPLASGPLRRRTGSARSREGTMTETMQAVVWNPAARAYEATSAPVPEPGPEDILVRVAAAALNPVDGKMQGRIPADAPPRALGYDACGEVLAVGAAVGGFAPGDRVWYAGAADRPGSFATHQLVDHRLVARAPDGLEDADAAAIPLTAITAWEALFDRLGYAPLAEGGQSERLLLINGAGGVGSVALQLAKLSGIAATATASRAETRDWCARMGAAEVIDHAALPDLGDASFGRILCAHDTDRYFDTMARLVAPQGRIVSIVGTQEKHDLAPLFQKSASFGWEFMFTRPVQRTPDMARQGEILATVARLFDEGRLHPTRTATFEGLTVETIEAAQARLAEGRQIGKIAFLW</sequence>
<comment type="similarity">
    <text evidence="4">Belongs to the zinc-containing alcohol dehydrogenase family. Quinone oxidoreductase subfamily.</text>
</comment>
<evidence type="ECO:0000256" key="5">
    <source>
        <dbReference type="SAM" id="MobiDB-lite"/>
    </source>
</evidence>
<proteinExistence type="inferred from homology"/>
<dbReference type="PANTHER" id="PTHR11695">
    <property type="entry name" value="ALCOHOL DEHYDROGENASE RELATED"/>
    <property type="match status" value="1"/>
</dbReference>
<dbReference type="NCBIfam" id="TIGR02817">
    <property type="entry name" value="adh_fam_1"/>
    <property type="match status" value="1"/>
</dbReference>
<keyword evidence="2 4" id="KW-0862">Zinc</keyword>
<dbReference type="InterPro" id="IPR036291">
    <property type="entry name" value="NAD(P)-bd_dom_sf"/>
</dbReference>
<evidence type="ECO:0000259" key="6">
    <source>
        <dbReference type="SMART" id="SM00829"/>
    </source>
</evidence>
<dbReference type="Gene3D" id="3.40.50.720">
    <property type="entry name" value="NAD(P)-binding Rossmann-like Domain"/>
    <property type="match status" value="1"/>
</dbReference>
<dbReference type="GO" id="GO:0016491">
    <property type="term" value="F:oxidoreductase activity"/>
    <property type="evidence" value="ECO:0007669"/>
    <property type="project" value="UniProtKB-KW"/>
</dbReference>
<evidence type="ECO:0000256" key="4">
    <source>
        <dbReference type="RuleBase" id="RU364000"/>
    </source>
</evidence>
<dbReference type="InterPro" id="IPR050700">
    <property type="entry name" value="YIM1/Zinc_Alcohol_DH_Fams"/>
</dbReference>
<feature type="region of interest" description="Disordered" evidence="5">
    <location>
        <begin position="55"/>
        <end position="94"/>
    </location>
</feature>
<dbReference type="SUPFAM" id="SSF51735">
    <property type="entry name" value="NAD(P)-binding Rossmann-fold domains"/>
    <property type="match status" value="1"/>
</dbReference>
<dbReference type="SUPFAM" id="SSF50129">
    <property type="entry name" value="GroES-like"/>
    <property type="match status" value="1"/>
</dbReference>
<accession>A0A365U5V5</accession>
<dbReference type="Pfam" id="PF08240">
    <property type="entry name" value="ADH_N"/>
    <property type="match status" value="1"/>
</dbReference>
<dbReference type="InterPro" id="IPR020843">
    <property type="entry name" value="ER"/>
</dbReference>
<dbReference type="Proteomes" id="UP000253370">
    <property type="component" value="Unassembled WGS sequence"/>
</dbReference>
<dbReference type="PANTHER" id="PTHR11695:SF294">
    <property type="entry name" value="RETICULON-4-INTERACTING PROTEIN 1, MITOCHONDRIAL"/>
    <property type="match status" value="1"/>
</dbReference>
<feature type="domain" description="Enoyl reductase (ER)" evidence="6">
    <location>
        <begin position="96"/>
        <end position="421"/>
    </location>
</feature>
<comment type="caution">
    <text evidence="7">The sequence shown here is derived from an EMBL/GenBank/DDBJ whole genome shotgun (WGS) entry which is preliminary data.</text>
</comment>
<dbReference type="PROSITE" id="PS01162">
    <property type="entry name" value="QOR_ZETA_CRYSTAL"/>
    <property type="match status" value="1"/>
</dbReference>
<organism evidence="7 8">
    <name type="scientific">Rhodosalinus halophilus</name>
    <dbReference type="NCBI Taxonomy" id="2259333"/>
    <lineage>
        <taxon>Bacteria</taxon>
        <taxon>Pseudomonadati</taxon>
        <taxon>Pseudomonadota</taxon>
        <taxon>Alphaproteobacteria</taxon>
        <taxon>Rhodobacterales</taxon>
        <taxon>Paracoccaceae</taxon>
        <taxon>Rhodosalinus</taxon>
    </lineage>
</organism>
<evidence type="ECO:0000256" key="2">
    <source>
        <dbReference type="ARBA" id="ARBA00022833"/>
    </source>
</evidence>
<evidence type="ECO:0000313" key="7">
    <source>
        <dbReference type="EMBL" id="RBI83688.1"/>
    </source>
</evidence>
<keyword evidence="8" id="KW-1185">Reference proteome</keyword>
<dbReference type="SMART" id="SM00829">
    <property type="entry name" value="PKS_ER"/>
    <property type="match status" value="1"/>
</dbReference>
<evidence type="ECO:0000313" key="8">
    <source>
        <dbReference type="Proteomes" id="UP000253370"/>
    </source>
</evidence>
<dbReference type="InterPro" id="IPR014182">
    <property type="entry name" value="ADH_Zn_typ-1"/>
</dbReference>